<evidence type="ECO:0000313" key="2">
    <source>
        <dbReference type="EMBL" id="WAT23980.1"/>
    </source>
</evidence>
<feature type="domain" description="Polysaccharide pyruvyl transferase" evidence="1">
    <location>
        <begin position="15"/>
        <end position="312"/>
    </location>
</feature>
<keyword evidence="2" id="KW-0808">Transferase</keyword>
<protein>
    <submittedName>
        <fullName evidence="2">Polysaccharide pyruvyl transferase family protein</fullName>
    </submittedName>
</protein>
<evidence type="ECO:0000313" key="3">
    <source>
        <dbReference type="Proteomes" id="UP001164714"/>
    </source>
</evidence>
<dbReference type="EMBL" id="CP114063">
    <property type="protein sequence ID" value="WAT23980.1"/>
    <property type="molecule type" value="Genomic_DNA"/>
</dbReference>
<gene>
    <name evidence="2" type="ORF">OZ415_06870</name>
</gene>
<organism evidence="2 3">
    <name type="scientific">Aerococcus urinaeequi</name>
    <dbReference type="NCBI Taxonomy" id="51665"/>
    <lineage>
        <taxon>Bacteria</taxon>
        <taxon>Bacillati</taxon>
        <taxon>Bacillota</taxon>
        <taxon>Bacilli</taxon>
        <taxon>Lactobacillales</taxon>
        <taxon>Aerococcaceae</taxon>
        <taxon>Aerococcus</taxon>
    </lineage>
</organism>
<dbReference type="InterPro" id="IPR007345">
    <property type="entry name" value="Polysacch_pyruvyl_Trfase"/>
</dbReference>
<proteinExistence type="predicted"/>
<evidence type="ECO:0000259" key="1">
    <source>
        <dbReference type="Pfam" id="PF04230"/>
    </source>
</evidence>
<dbReference type="Proteomes" id="UP001164714">
    <property type="component" value="Chromosome"/>
</dbReference>
<dbReference type="GO" id="GO:0016740">
    <property type="term" value="F:transferase activity"/>
    <property type="evidence" value="ECO:0007669"/>
    <property type="project" value="UniProtKB-KW"/>
</dbReference>
<dbReference type="AlphaFoldDB" id="A0AA47J299"/>
<sequence length="375" mass="44044">MRDRIGIVTLHGYNNYGNKLQNYALKVTLEKLQFEVDTTVIEEKNVQRKREHDLIVKKMIRSPKEFPSIVSKLLKRKATSNQSKSKYAILREEMFKDFSNKYLNEIFFSLENGEDTSKIKGYSYFVTGSDQVWNPLYYGKLPIYFLTFTEKNKRIAYAPSISHDTLPNLYKKEYRKWLEEMASISIREDAGKEIIKELSGRDVPVLMDPTLLLKKEEWIGISKKSKYEPEEGYLLTYFLGDPEEKIANLIKNLAMERNLRIINLGDSNNQTFENGPSEFISYINNANAFFTDSFHGIVFSIILQTPFVAFKRKYSGPSMYSRIDTLLRKFDFKNREIENFDEDYFSMDFKNSTEILESEYQKSILYLKDALQIED</sequence>
<name>A0AA47J299_9LACT</name>
<reference evidence="2" key="1">
    <citation type="submission" date="2022-12" db="EMBL/GenBank/DDBJ databases">
        <title>Whole genome sequence analysis of a duck derived balloon bacteium Aerococcus urinaeequi henan2020.</title>
        <authorList>
            <person name="Zhang H."/>
            <person name="Qiao H.X."/>
            <person name="Bian C.Z."/>
            <person name="Shu J.C."/>
        </authorList>
    </citation>
    <scope>NUCLEOTIDE SEQUENCE</scope>
    <source>
        <strain evidence="2">2020-HN-1</strain>
    </source>
</reference>
<accession>A0AA47J299</accession>
<dbReference type="RefSeq" id="WP_269104593.1">
    <property type="nucleotide sequence ID" value="NZ_CP114063.1"/>
</dbReference>
<dbReference type="Pfam" id="PF04230">
    <property type="entry name" value="PS_pyruv_trans"/>
    <property type="match status" value="1"/>
</dbReference>